<dbReference type="EMBL" id="CP030139">
    <property type="protein sequence ID" value="AZB71965.1"/>
    <property type="molecule type" value="Genomic_DNA"/>
</dbReference>
<organism evidence="1 2">
    <name type="scientific">Synechococcus elongatus PCC 11801</name>
    <dbReference type="NCBI Taxonomy" id="2219813"/>
    <lineage>
        <taxon>Bacteria</taxon>
        <taxon>Bacillati</taxon>
        <taxon>Cyanobacteriota</taxon>
        <taxon>Cyanophyceae</taxon>
        <taxon>Synechococcales</taxon>
        <taxon>Synechococcaceae</taxon>
        <taxon>Synechococcus</taxon>
    </lineage>
</organism>
<evidence type="ECO:0000313" key="2">
    <source>
        <dbReference type="Proteomes" id="UP000267249"/>
    </source>
</evidence>
<evidence type="ECO:0000313" key="1">
    <source>
        <dbReference type="EMBL" id="AZB71965.1"/>
    </source>
</evidence>
<dbReference type="RefSeq" id="WP_208675718.1">
    <property type="nucleotide sequence ID" value="NZ_CP030139.2"/>
</dbReference>
<reference evidence="1 2" key="1">
    <citation type="journal article" date="2018" name="Sci. Rep.">
        <title>Genome Features and Biochemical Characteristics of a Robust, Fast Growing and Naturally Transformable Cyanobacterium Synechococcus elongatus PCC 11801 Isolated from India.</title>
        <authorList>
            <person name="Jaiswal D."/>
            <person name="Sengupta A."/>
            <person name="Sohoni S."/>
            <person name="Sengupta S."/>
            <person name="Phadnavis A.G."/>
            <person name="Pakrasi H.B."/>
            <person name="Wangikar P.P."/>
        </authorList>
    </citation>
    <scope>NUCLEOTIDE SEQUENCE [LARGE SCALE GENOMIC DNA]</scope>
    <source>
        <strain evidence="1 2">PCC 11801</strain>
    </source>
</reference>
<accession>A0AAN1UTY0</accession>
<dbReference type="Proteomes" id="UP000267249">
    <property type="component" value="Chromosome"/>
</dbReference>
<proteinExistence type="predicted"/>
<gene>
    <name evidence="1" type="ORF">DOP62_03780</name>
</gene>
<name>A0AAN1UTY0_SYNEL</name>
<dbReference type="AlphaFoldDB" id="A0AAN1UTY0"/>
<protein>
    <submittedName>
        <fullName evidence="1">Uncharacterized protein</fullName>
    </submittedName>
</protein>
<sequence length="79" mass="9191">MPRPLTRQQIIQRDLRLIRRRLQRLLAAFPRATQQFLSQVIAVGNVRSDREVDQLVDQVRTNLNQGISQALDAEEPESR</sequence>